<dbReference type="InterPro" id="IPR058624">
    <property type="entry name" value="MdtA-like_HH"/>
</dbReference>
<dbReference type="GO" id="GO:0046677">
    <property type="term" value="P:response to antibiotic"/>
    <property type="evidence" value="ECO:0007669"/>
    <property type="project" value="TreeGrafter"/>
</dbReference>
<evidence type="ECO:0000256" key="4">
    <source>
        <dbReference type="SAM" id="SignalP"/>
    </source>
</evidence>
<dbReference type="InterPro" id="IPR058625">
    <property type="entry name" value="MdtA-like_BSH"/>
</dbReference>
<dbReference type="EMBL" id="VTYN01000002">
    <property type="protein sequence ID" value="NOH46908.1"/>
    <property type="molecule type" value="Genomic_DNA"/>
</dbReference>
<dbReference type="InterPro" id="IPR006143">
    <property type="entry name" value="RND_pump_MFP"/>
</dbReference>
<dbReference type="NCBIfam" id="TIGR01730">
    <property type="entry name" value="RND_mfp"/>
    <property type="match status" value="1"/>
</dbReference>
<proteinExistence type="inferred from homology"/>
<evidence type="ECO:0000256" key="3">
    <source>
        <dbReference type="SAM" id="Coils"/>
    </source>
</evidence>
<feature type="domain" description="Multidrug resistance protein MdtA-like C-terminal permuted SH3" evidence="8">
    <location>
        <begin position="294"/>
        <end position="350"/>
    </location>
</feature>
<evidence type="ECO:0000259" key="5">
    <source>
        <dbReference type="Pfam" id="PF25876"/>
    </source>
</evidence>
<sequence>MLKKAVVTGISLAVLSACSSDDKPATQQAPAFVPVDVATVAYEPVQSWFTFTTRLEAPQEVSLMPRVSGVIETIEFEDGQAVQKGDLLATLDARTFEAEVARLEAQLLSAKASLEQAKSDLRRASKLVERRAISQEQAESRSTSVKQRKSEVLALQAQLKSAKLDLEFTQIYAPISGTISNAFITEGNNVTANQSIISNIVSNDKVYAYFNVDERTWNRNFSDTTAASKTPARLQLTGKEQRPYFGYIDFINNTIDPNTGTLQVRAVFNANNRPLRVGSFGRVQITTSLPKEEVLIPERAIGTDLENRFVLTMNKDHVLQYQQVEVGERYGKYRAITQGLDSDDIIAVNGPAKVGPSTQIQPRNVELDLTSVPLILASAPSKTTQPMTNAQE</sequence>
<feature type="chain" id="PRO_5030811646" evidence="4">
    <location>
        <begin position="20"/>
        <end position="392"/>
    </location>
</feature>
<evidence type="ECO:0000259" key="7">
    <source>
        <dbReference type="Pfam" id="PF25944"/>
    </source>
</evidence>
<dbReference type="Pfam" id="PF25944">
    <property type="entry name" value="Beta-barrel_RND"/>
    <property type="match status" value="1"/>
</dbReference>
<dbReference type="GO" id="GO:0022857">
    <property type="term" value="F:transmembrane transporter activity"/>
    <property type="evidence" value="ECO:0007669"/>
    <property type="project" value="InterPro"/>
</dbReference>
<organism evidence="9 10">
    <name type="scientific">Vibrio rotiferianus</name>
    <dbReference type="NCBI Taxonomy" id="190895"/>
    <lineage>
        <taxon>Bacteria</taxon>
        <taxon>Pseudomonadati</taxon>
        <taxon>Pseudomonadota</taxon>
        <taxon>Gammaproteobacteria</taxon>
        <taxon>Vibrionales</taxon>
        <taxon>Vibrionaceae</taxon>
        <taxon>Vibrio</taxon>
    </lineage>
</organism>
<keyword evidence="3" id="KW-0175">Coiled coil</keyword>
<dbReference type="Proteomes" id="UP000572072">
    <property type="component" value="Unassembled WGS sequence"/>
</dbReference>
<evidence type="ECO:0000313" key="9">
    <source>
        <dbReference type="EMBL" id="NOH46908.1"/>
    </source>
</evidence>
<feature type="coiled-coil region" evidence="3">
    <location>
        <begin position="93"/>
        <end position="131"/>
    </location>
</feature>
<feature type="domain" description="Multidrug resistance protein MdtA-like alpha-helical hairpin" evidence="5">
    <location>
        <begin position="101"/>
        <end position="169"/>
    </location>
</feature>
<gene>
    <name evidence="9" type="ORF">F0262_02425</name>
</gene>
<evidence type="ECO:0000259" key="6">
    <source>
        <dbReference type="Pfam" id="PF25917"/>
    </source>
</evidence>
<feature type="signal peptide" evidence="4">
    <location>
        <begin position="1"/>
        <end position="19"/>
    </location>
</feature>
<evidence type="ECO:0000259" key="8">
    <source>
        <dbReference type="Pfam" id="PF25967"/>
    </source>
</evidence>
<name>A0A7Y3Z5L1_9VIBR</name>
<dbReference type="Gene3D" id="2.40.50.100">
    <property type="match status" value="1"/>
</dbReference>
<dbReference type="Gene3D" id="1.10.287.470">
    <property type="entry name" value="Helix hairpin bin"/>
    <property type="match status" value="1"/>
</dbReference>
<dbReference type="GO" id="GO:0030313">
    <property type="term" value="C:cell envelope"/>
    <property type="evidence" value="ECO:0007669"/>
    <property type="project" value="UniProtKB-SubCell"/>
</dbReference>
<dbReference type="InterPro" id="IPR058627">
    <property type="entry name" value="MdtA-like_C"/>
</dbReference>
<dbReference type="PANTHER" id="PTHR30158">
    <property type="entry name" value="ACRA/E-RELATED COMPONENT OF DRUG EFFLUX TRANSPORTER"/>
    <property type="match status" value="1"/>
</dbReference>
<evidence type="ECO:0000256" key="2">
    <source>
        <dbReference type="ARBA" id="ARBA00009477"/>
    </source>
</evidence>
<feature type="domain" description="Multidrug resistance protein MdtA-like beta-barrel" evidence="7">
    <location>
        <begin position="231"/>
        <end position="286"/>
    </location>
</feature>
<dbReference type="PANTHER" id="PTHR30158:SF26">
    <property type="entry name" value="RESISTANCE-NODULATION-CELL DIVISION (RND) MULTIDRUG EFFLUX MEMBRANE FUSION PROTEIN MEXE"/>
    <property type="match status" value="1"/>
</dbReference>
<evidence type="ECO:0000313" key="10">
    <source>
        <dbReference type="Proteomes" id="UP000572072"/>
    </source>
</evidence>
<reference evidence="9 10" key="1">
    <citation type="submission" date="2019-08" db="EMBL/GenBank/DDBJ databases">
        <title>Draft genome sequencing and comparative genomics of hatchery-associated Vibrios.</title>
        <authorList>
            <person name="Kehlet-Delgado H."/>
            <person name="Mueller R.S."/>
        </authorList>
    </citation>
    <scope>NUCLEOTIDE SEQUENCE [LARGE SCALE GENOMIC DNA]</scope>
    <source>
        <strain evidence="9 10">00-78-3</strain>
    </source>
</reference>
<dbReference type="Gene3D" id="2.40.420.20">
    <property type="match status" value="1"/>
</dbReference>
<accession>A0A7Y3Z5L1</accession>
<dbReference type="PROSITE" id="PS51257">
    <property type="entry name" value="PROKAR_LIPOPROTEIN"/>
    <property type="match status" value="1"/>
</dbReference>
<dbReference type="Pfam" id="PF25876">
    <property type="entry name" value="HH_MFP_RND"/>
    <property type="match status" value="1"/>
</dbReference>
<dbReference type="AlphaFoldDB" id="A0A7Y3Z5L1"/>
<dbReference type="RefSeq" id="WP_122067658.1">
    <property type="nucleotide sequence ID" value="NZ_VTYN01000002.1"/>
</dbReference>
<dbReference type="Pfam" id="PF25967">
    <property type="entry name" value="RND-MFP_C"/>
    <property type="match status" value="1"/>
</dbReference>
<evidence type="ECO:0000256" key="1">
    <source>
        <dbReference type="ARBA" id="ARBA00004519"/>
    </source>
</evidence>
<protein>
    <submittedName>
        <fullName evidence="9">Efflux RND transporter periplasmic adaptor subunit</fullName>
    </submittedName>
</protein>
<keyword evidence="4" id="KW-0732">Signal</keyword>
<dbReference type="Pfam" id="PF25917">
    <property type="entry name" value="BSH_RND"/>
    <property type="match status" value="1"/>
</dbReference>
<comment type="subcellular location">
    <subcellularLocation>
        <location evidence="1">Cell inner membrane</location>
        <topology evidence="1">Lipid-anchor</topology>
    </subcellularLocation>
</comment>
<dbReference type="SUPFAM" id="SSF111369">
    <property type="entry name" value="HlyD-like secretion proteins"/>
    <property type="match status" value="1"/>
</dbReference>
<comment type="caution">
    <text evidence="9">The sequence shown here is derived from an EMBL/GenBank/DDBJ whole genome shotgun (WGS) entry which is preliminary data.</text>
</comment>
<dbReference type="GO" id="GO:0005886">
    <property type="term" value="C:plasma membrane"/>
    <property type="evidence" value="ECO:0007669"/>
    <property type="project" value="TreeGrafter"/>
</dbReference>
<dbReference type="Gene3D" id="2.40.30.170">
    <property type="match status" value="1"/>
</dbReference>
<feature type="domain" description="Multidrug resistance protein MdtA-like barrel-sandwich hybrid" evidence="6">
    <location>
        <begin position="60"/>
        <end position="195"/>
    </location>
</feature>
<dbReference type="InterPro" id="IPR058626">
    <property type="entry name" value="MdtA-like_b-barrel"/>
</dbReference>
<comment type="similarity">
    <text evidence="2">Belongs to the membrane fusion protein (MFP) (TC 8.A.1) family.</text>
</comment>